<sequence length="443" mass="49780">MSKPVVAIVGRPNVGKSTLFNRIVGGLVAIVENTPGVTRDRLYFDAEWLGRKFTLIDTGGIEFKDETTPLSSKMKQQAEIAVDEADVIMFLVDAKSGITPDDQQIARYLRKSSKPVLLVANKVEKFTRFEAEAHEFLPLGFGDPIPVSAVHGMNTGDLLDTLVSALPEDAAADYDPDVIKIAVIGRPNVGKSSIVNMLLGEERVIVSDIPGTTRDAIDTPFTYEDRNYVLIDTAGIRRKKKISEVTENYSVVRSFRAVDRSDVVLMVINAIEGVTDQDKKIVGYAHEAGKGLILVINKWDLVIKDEKTINKYEKDIREELAFVLYAPTQFVSAKTGQRINKIMDLVEFVAEQTSRRISTSTLNNLLREWVHLNPPPSDKGVRLKILYATQSSVQPPTFIFFVNDPELVHFSYKRYLENQLRKNFGFEGSPIRMIMRKRDEEKQ</sequence>
<dbReference type="InterPro" id="IPR006073">
    <property type="entry name" value="GTP-bd"/>
</dbReference>
<dbReference type="CDD" id="cd01895">
    <property type="entry name" value="EngA2"/>
    <property type="match status" value="1"/>
</dbReference>
<keyword evidence="4 11" id="KW-0677">Repeat</keyword>
<dbReference type="Pfam" id="PF01926">
    <property type="entry name" value="MMR_HSR1"/>
    <property type="match status" value="2"/>
</dbReference>
<dbReference type="Pfam" id="PF14714">
    <property type="entry name" value="KH_dom-like"/>
    <property type="match status" value="1"/>
</dbReference>
<evidence type="ECO:0000259" key="12">
    <source>
        <dbReference type="PROSITE" id="PS51712"/>
    </source>
</evidence>
<dbReference type="PIRSF" id="PIRSF006485">
    <property type="entry name" value="GTP-binding_EngA"/>
    <property type="match status" value="1"/>
</dbReference>
<dbReference type="GO" id="GO:0005525">
    <property type="term" value="F:GTP binding"/>
    <property type="evidence" value="ECO:0007669"/>
    <property type="project" value="UniProtKB-UniRule"/>
</dbReference>
<dbReference type="Proteomes" id="UP000430508">
    <property type="component" value="Chromosome"/>
</dbReference>
<evidence type="ECO:0000256" key="6">
    <source>
        <dbReference type="ARBA" id="ARBA00023134"/>
    </source>
</evidence>
<dbReference type="InterPro" id="IPR005225">
    <property type="entry name" value="Small_GTP-bd"/>
</dbReference>
<dbReference type="PANTHER" id="PTHR43834:SF6">
    <property type="entry name" value="GTPASE DER"/>
    <property type="match status" value="1"/>
</dbReference>
<accession>A0A857DK78</accession>
<feature type="binding site" evidence="9">
    <location>
        <begin position="185"/>
        <end position="192"/>
    </location>
    <ligand>
        <name>GTP</name>
        <dbReference type="ChEBI" id="CHEBI:37565"/>
        <label>2</label>
    </ligand>
</feature>
<feature type="binding site" evidence="9">
    <location>
        <begin position="297"/>
        <end position="300"/>
    </location>
    <ligand>
        <name>GTP</name>
        <dbReference type="ChEBI" id="CHEBI:37565"/>
        <label>2</label>
    </ligand>
</feature>
<feature type="binding site" evidence="9">
    <location>
        <begin position="10"/>
        <end position="17"/>
    </location>
    <ligand>
        <name>GTP</name>
        <dbReference type="ChEBI" id="CHEBI:37565"/>
        <label>1</label>
    </ligand>
</feature>
<evidence type="ECO:0000256" key="4">
    <source>
        <dbReference type="ARBA" id="ARBA00022737"/>
    </source>
</evidence>
<dbReference type="InterPro" id="IPR027417">
    <property type="entry name" value="P-loop_NTPase"/>
</dbReference>
<dbReference type="InterPro" id="IPR015946">
    <property type="entry name" value="KH_dom-like_a/b"/>
</dbReference>
<evidence type="ECO:0000256" key="7">
    <source>
        <dbReference type="ARBA" id="ARBA00032345"/>
    </source>
</evidence>
<keyword evidence="3 9" id="KW-0690">Ribosome biogenesis</keyword>
<feature type="domain" description="EngA-type G" evidence="12">
    <location>
        <begin position="4"/>
        <end position="170"/>
    </location>
</feature>
<proteinExistence type="inferred from homology"/>
<evidence type="ECO:0000256" key="3">
    <source>
        <dbReference type="ARBA" id="ARBA00022517"/>
    </source>
</evidence>
<dbReference type="GO" id="GO:0042254">
    <property type="term" value="P:ribosome biogenesis"/>
    <property type="evidence" value="ECO:0007669"/>
    <property type="project" value="UniProtKB-KW"/>
</dbReference>
<comment type="function">
    <text evidence="8 9 11">GTPase that plays an essential role in the late steps of ribosome biogenesis.</text>
</comment>
<comment type="similarity">
    <text evidence="1 9 10 11">Belongs to the TRAFAC class TrmE-Era-EngA-EngB-Septin-like GTPase superfamily. EngA (Der) GTPase family.</text>
</comment>
<keyword evidence="5 9" id="KW-0547">Nucleotide-binding</keyword>
<dbReference type="PROSITE" id="PS51712">
    <property type="entry name" value="G_ENGA"/>
    <property type="match status" value="2"/>
</dbReference>
<dbReference type="Gene3D" id="3.30.300.20">
    <property type="match status" value="1"/>
</dbReference>
<dbReference type="InterPro" id="IPR016484">
    <property type="entry name" value="GTPase_Der"/>
</dbReference>
<feature type="binding site" evidence="9">
    <location>
        <begin position="57"/>
        <end position="61"/>
    </location>
    <ligand>
        <name>GTP</name>
        <dbReference type="ChEBI" id="CHEBI:37565"/>
        <label>1</label>
    </ligand>
</feature>
<evidence type="ECO:0000256" key="1">
    <source>
        <dbReference type="ARBA" id="ARBA00008279"/>
    </source>
</evidence>
<evidence type="ECO:0000256" key="9">
    <source>
        <dbReference type="HAMAP-Rule" id="MF_00195"/>
    </source>
</evidence>
<evidence type="ECO:0000256" key="5">
    <source>
        <dbReference type="ARBA" id="ARBA00022741"/>
    </source>
</evidence>
<dbReference type="Gene3D" id="3.40.50.300">
    <property type="entry name" value="P-loop containing nucleotide triphosphate hydrolases"/>
    <property type="match status" value="2"/>
</dbReference>
<organism evidence="13 14">
    <name type="scientific">Dehalobacter restrictus</name>
    <dbReference type="NCBI Taxonomy" id="55583"/>
    <lineage>
        <taxon>Bacteria</taxon>
        <taxon>Bacillati</taxon>
        <taxon>Bacillota</taxon>
        <taxon>Clostridia</taxon>
        <taxon>Eubacteriales</taxon>
        <taxon>Desulfitobacteriaceae</taxon>
        <taxon>Dehalobacter</taxon>
    </lineage>
</organism>
<evidence type="ECO:0000256" key="10">
    <source>
        <dbReference type="PROSITE-ProRule" id="PRU01049"/>
    </source>
</evidence>
<reference evidence="13 14" key="1">
    <citation type="submission" date="2019-12" db="EMBL/GenBank/DDBJ databases">
        <title>Sequence classification of anaerobic respiratory reductive dehalogenases: First we see many, then we see few.</title>
        <authorList>
            <person name="Molenda O."/>
            <person name="Puentes Jacome L.A."/>
            <person name="Cao X."/>
            <person name="Nesbo C.L."/>
            <person name="Tang S."/>
            <person name="Morson N."/>
            <person name="Patron J."/>
            <person name="Lomheim L."/>
            <person name="Wishart D.S."/>
            <person name="Edwards E.A."/>
        </authorList>
    </citation>
    <scope>NUCLEOTIDE SEQUENCE [LARGE SCALE GENOMIC DNA]</scope>
    <source>
        <strain evidence="13 14">12DCA</strain>
    </source>
</reference>
<feature type="binding site" evidence="9">
    <location>
        <begin position="121"/>
        <end position="124"/>
    </location>
    <ligand>
        <name>GTP</name>
        <dbReference type="ChEBI" id="CHEBI:37565"/>
        <label>1</label>
    </ligand>
</feature>
<dbReference type="FunFam" id="3.40.50.300:FF:000040">
    <property type="entry name" value="GTPase Der"/>
    <property type="match status" value="1"/>
</dbReference>
<evidence type="ECO:0000313" key="13">
    <source>
        <dbReference type="EMBL" id="QHA00859.1"/>
    </source>
</evidence>
<dbReference type="CDD" id="cd01894">
    <property type="entry name" value="EngA1"/>
    <property type="match status" value="1"/>
</dbReference>
<dbReference type="GO" id="GO:0043022">
    <property type="term" value="F:ribosome binding"/>
    <property type="evidence" value="ECO:0007669"/>
    <property type="project" value="TreeGrafter"/>
</dbReference>
<evidence type="ECO:0000256" key="8">
    <source>
        <dbReference type="ARBA" id="ARBA00053470"/>
    </source>
</evidence>
<dbReference type="NCBIfam" id="TIGR00231">
    <property type="entry name" value="small_GTP"/>
    <property type="match status" value="2"/>
</dbReference>
<feature type="binding site" evidence="9">
    <location>
        <begin position="232"/>
        <end position="236"/>
    </location>
    <ligand>
        <name>GTP</name>
        <dbReference type="ChEBI" id="CHEBI:37565"/>
        <label>2</label>
    </ligand>
</feature>
<feature type="domain" description="EngA-type G" evidence="12">
    <location>
        <begin position="179"/>
        <end position="354"/>
    </location>
</feature>
<dbReference type="EMBL" id="CP046996">
    <property type="protein sequence ID" value="QHA00859.1"/>
    <property type="molecule type" value="Genomic_DNA"/>
</dbReference>
<dbReference type="AlphaFoldDB" id="A0A857DK78"/>
<dbReference type="PANTHER" id="PTHR43834">
    <property type="entry name" value="GTPASE DER"/>
    <property type="match status" value="1"/>
</dbReference>
<evidence type="ECO:0000256" key="2">
    <source>
        <dbReference type="ARBA" id="ARBA00020953"/>
    </source>
</evidence>
<dbReference type="SUPFAM" id="SSF52540">
    <property type="entry name" value="P-loop containing nucleoside triphosphate hydrolases"/>
    <property type="match status" value="2"/>
</dbReference>
<protein>
    <recommendedName>
        <fullName evidence="2 9">GTPase Der</fullName>
    </recommendedName>
    <alternativeName>
        <fullName evidence="7 9">GTP-binding protein EngA</fullName>
    </alternativeName>
</protein>
<dbReference type="HAMAP" id="MF_00195">
    <property type="entry name" value="GTPase_Der"/>
    <property type="match status" value="1"/>
</dbReference>
<dbReference type="RefSeq" id="WP_019226346.1">
    <property type="nucleotide sequence ID" value="NZ_CP046996.1"/>
</dbReference>
<dbReference type="InterPro" id="IPR031166">
    <property type="entry name" value="G_ENGA"/>
</dbReference>
<gene>
    <name evidence="9" type="primary">der</name>
    <name evidence="13" type="ORF">GQ588_09550</name>
</gene>
<dbReference type="NCBIfam" id="TIGR03594">
    <property type="entry name" value="GTPase_EngA"/>
    <property type="match status" value="1"/>
</dbReference>
<keyword evidence="6 9" id="KW-0342">GTP-binding</keyword>
<evidence type="ECO:0000313" key="14">
    <source>
        <dbReference type="Proteomes" id="UP000430508"/>
    </source>
</evidence>
<dbReference type="FunFam" id="3.30.300.20:FF:000004">
    <property type="entry name" value="GTPase Der"/>
    <property type="match status" value="1"/>
</dbReference>
<comment type="subunit">
    <text evidence="9">Associates with the 50S ribosomal subunit.</text>
</comment>
<dbReference type="InterPro" id="IPR032859">
    <property type="entry name" value="KH_dom-like"/>
</dbReference>
<dbReference type="FunFam" id="3.40.50.300:FF:000057">
    <property type="entry name" value="GTPase Der"/>
    <property type="match status" value="1"/>
</dbReference>
<name>A0A857DK78_9FIRM</name>
<evidence type="ECO:0000256" key="11">
    <source>
        <dbReference type="RuleBase" id="RU004481"/>
    </source>
</evidence>